<comment type="caution">
    <text evidence="3">The sequence shown here is derived from an EMBL/GenBank/DDBJ whole genome shotgun (WGS) entry which is preliminary data.</text>
</comment>
<dbReference type="PANTHER" id="PTHR24412:SF489">
    <property type="entry name" value="RING FINGER DOMAIN AND KELCH REPEAT-CONTAINING PROTEIN DDB_G0271372"/>
    <property type="match status" value="1"/>
</dbReference>
<organism evidence="3 4">
    <name type="scientific">Draconibacterium aestuarii</name>
    <dbReference type="NCBI Taxonomy" id="2998507"/>
    <lineage>
        <taxon>Bacteria</taxon>
        <taxon>Pseudomonadati</taxon>
        <taxon>Bacteroidota</taxon>
        <taxon>Bacteroidia</taxon>
        <taxon>Marinilabiliales</taxon>
        <taxon>Prolixibacteraceae</taxon>
        <taxon>Draconibacterium</taxon>
    </lineage>
</organism>
<dbReference type="PANTHER" id="PTHR24412">
    <property type="entry name" value="KELCH PROTEIN"/>
    <property type="match status" value="1"/>
</dbReference>
<dbReference type="Pfam" id="PF01344">
    <property type="entry name" value="Kelch_1"/>
    <property type="match status" value="3"/>
</dbReference>
<dbReference type="InterPro" id="IPR006652">
    <property type="entry name" value="Kelch_1"/>
</dbReference>
<evidence type="ECO:0008006" key="5">
    <source>
        <dbReference type="Google" id="ProtNLM"/>
    </source>
</evidence>
<evidence type="ECO:0000313" key="3">
    <source>
        <dbReference type="EMBL" id="MCY1720821.1"/>
    </source>
</evidence>
<dbReference type="AlphaFoldDB" id="A0A9X3F8N4"/>
<proteinExistence type="predicted"/>
<dbReference type="EMBL" id="JAPOHD010000021">
    <property type="protein sequence ID" value="MCY1720821.1"/>
    <property type="molecule type" value="Genomic_DNA"/>
</dbReference>
<protein>
    <recommendedName>
        <fullName evidence="5">Galactose oxidase</fullName>
    </recommendedName>
</protein>
<evidence type="ECO:0000313" key="4">
    <source>
        <dbReference type="Proteomes" id="UP001145087"/>
    </source>
</evidence>
<sequence length="295" mass="33509">MIKKKIVFILLTGLICSNLFAQKILWEKRENLPKPMRGTAITCNNKIYFMEAHPKISGVYEYNSVKDTWEKKTNMITQGWNVNLAEINGIIYAIGGDPFRNRNESYDPINNIWKTLSPMPTARQHSNCCVVDNKIYVMGGITSWADKTDKNEVYNPKTDSWQSLSPLPYPVENPIIASVDNNIYALCGNTLWMYDTSSDNWETKENCPAWISVMFGCAVISDKIIIPGGQNKEEKAVSSVYIYDTKKDKWFISSDLPNPIQIGGITTLNDKIYMIGGCNTDFSRYDNVYEGTLVE</sequence>
<dbReference type="SUPFAM" id="SSF117281">
    <property type="entry name" value="Kelch motif"/>
    <property type="match status" value="1"/>
</dbReference>
<dbReference type="Gene3D" id="2.120.10.80">
    <property type="entry name" value="Kelch-type beta propeller"/>
    <property type="match status" value="2"/>
</dbReference>
<dbReference type="SMART" id="SM00612">
    <property type="entry name" value="Kelch"/>
    <property type="match status" value="3"/>
</dbReference>
<keyword evidence="4" id="KW-1185">Reference proteome</keyword>
<dbReference type="InterPro" id="IPR015915">
    <property type="entry name" value="Kelch-typ_b-propeller"/>
</dbReference>
<keyword evidence="1" id="KW-0880">Kelch repeat</keyword>
<accession>A0A9X3F8N4</accession>
<reference evidence="3" key="1">
    <citation type="submission" date="2022-11" db="EMBL/GenBank/DDBJ databases">
        <title>Marilongibacter aestuarii gen. nov., sp. nov., isolated from tidal flat sediment.</title>
        <authorList>
            <person name="Jiayan W."/>
        </authorList>
    </citation>
    <scope>NUCLEOTIDE SEQUENCE</scope>
    <source>
        <strain evidence="3">Z1-6</strain>
    </source>
</reference>
<keyword evidence="2" id="KW-0677">Repeat</keyword>
<dbReference type="RefSeq" id="WP_343333155.1">
    <property type="nucleotide sequence ID" value="NZ_JAPOHD010000021.1"/>
</dbReference>
<name>A0A9X3F8N4_9BACT</name>
<gene>
    <name evidence="3" type="ORF">OU798_10730</name>
</gene>
<dbReference type="Proteomes" id="UP001145087">
    <property type="component" value="Unassembled WGS sequence"/>
</dbReference>
<evidence type="ECO:0000256" key="2">
    <source>
        <dbReference type="ARBA" id="ARBA00022737"/>
    </source>
</evidence>
<evidence type="ECO:0000256" key="1">
    <source>
        <dbReference type="ARBA" id="ARBA00022441"/>
    </source>
</evidence>